<keyword evidence="2" id="KW-1185">Reference proteome</keyword>
<organism evidence="1 2">
    <name type="scientific">Actinoplanes auranticolor</name>
    <dbReference type="NCBI Taxonomy" id="47988"/>
    <lineage>
        <taxon>Bacteria</taxon>
        <taxon>Bacillati</taxon>
        <taxon>Actinomycetota</taxon>
        <taxon>Actinomycetes</taxon>
        <taxon>Micromonosporales</taxon>
        <taxon>Micromonosporaceae</taxon>
        <taxon>Actinoplanes</taxon>
    </lineage>
</organism>
<dbReference type="InterPro" id="IPR008964">
    <property type="entry name" value="Invasin/intimin_cell_adhesion"/>
</dbReference>
<sequence>MPAHAATADTAAPEVAAISLSRESITVAATDVQLLTVDVRLTDDVGVAEVDDSAGGHTPFLLFGSRGVAVSLVLGTGTAQDGVWTGVVAVTSDWAAREQPVRVVAQDDAGNVLDVDPRTVIETPAVAVRSSHTPVVELTVTPDPVYPNGAVTQTVRVIDRDTGRPWPDLPIVLAGDNACPEDVFGTANARTDSNGRYQRVLPAGELHQELMCAWVPAANVPGQRSTRIGGDTAFARYKFLVRATPAAPSVPAGVNVDVNGQVVPAIQGKVVLLQRLSGSEWRTVGRGVTRASSRFTVVATPPGVGVWSYRVYAPGDEQHAGSMSPTFTIRGT</sequence>
<evidence type="ECO:0000313" key="1">
    <source>
        <dbReference type="EMBL" id="GIM70639.1"/>
    </source>
</evidence>
<comment type="caution">
    <text evidence="1">The sequence shown here is derived from an EMBL/GenBank/DDBJ whole genome shotgun (WGS) entry which is preliminary data.</text>
</comment>
<dbReference type="EMBL" id="BOQL01000032">
    <property type="protein sequence ID" value="GIM70639.1"/>
    <property type="molecule type" value="Genomic_DNA"/>
</dbReference>
<accession>A0A919SFB3</accession>
<dbReference type="Proteomes" id="UP000681340">
    <property type="component" value="Unassembled WGS sequence"/>
</dbReference>
<reference evidence="1" key="1">
    <citation type="submission" date="2021-03" db="EMBL/GenBank/DDBJ databases">
        <title>Whole genome shotgun sequence of Actinoplanes auranticolor NBRC 12245.</title>
        <authorList>
            <person name="Komaki H."/>
            <person name="Tamura T."/>
        </authorList>
    </citation>
    <scope>NUCLEOTIDE SEQUENCE</scope>
    <source>
        <strain evidence="1">NBRC 12245</strain>
    </source>
</reference>
<proteinExistence type="predicted"/>
<evidence type="ECO:0000313" key="2">
    <source>
        <dbReference type="Proteomes" id="UP000681340"/>
    </source>
</evidence>
<name>A0A919SFB3_9ACTN</name>
<gene>
    <name evidence="1" type="ORF">Aau02nite_41950</name>
</gene>
<dbReference type="AlphaFoldDB" id="A0A919SFB3"/>
<protein>
    <recommendedName>
        <fullName evidence="3">Bacterial Ig-like domain-containing protein</fullName>
    </recommendedName>
</protein>
<evidence type="ECO:0008006" key="3">
    <source>
        <dbReference type="Google" id="ProtNLM"/>
    </source>
</evidence>
<dbReference type="SUPFAM" id="SSF49373">
    <property type="entry name" value="Invasin/intimin cell-adhesion fragments"/>
    <property type="match status" value="1"/>
</dbReference>